<dbReference type="AlphaFoldDB" id="A0AAW8RXX5"/>
<dbReference type="InterPro" id="IPR001387">
    <property type="entry name" value="Cro/C1-type_HTH"/>
</dbReference>
<dbReference type="Pfam" id="PF01381">
    <property type="entry name" value="HTH_3"/>
    <property type="match status" value="1"/>
</dbReference>
<protein>
    <submittedName>
        <fullName evidence="2">Helix-turn-helix transcriptional regulator</fullName>
    </submittedName>
</protein>
<dbReference type="PROSITE" id="PS50943">
    <property type="entry name" value="HTH_CROC1"/>
    <property type="match status" value="1"/>
</dbReference>
<proteinExistence type="predicted"/>
<reference evidence="2" key="1">
    <citation type="submission" date="2023-03" db="EMBL/GenBank/DDBJ databases">
        <authorList>
            <person name="Shen W."/>
            <person name="Cai J."/>
        </authorList>
    </citation>
    <scope>NUCLEOTIDE SEQUENCE</scope>
    <source>
        <strain evidence="2">P33-2</strain>
    </source>
</reference>
<dbReference type="CDD" id="cd00093">
    <property type="entry name" value="HTH_XRE"/>
    <property type="match status" value="1"/>
</dbReference>
<comment type="caution">
    <text evidence="2">The sequence shown here is derived from an EMBL/GenBank/DDBJ whole genome shotgun (WGS) entry which is preliminary data.</text>
</comment>
<name>A0AAW8RXX5_ENTAV</name>
<evidence type="ECO:0000313" key="3">
    <source>
        <dbReference type="Proteomes" id="UP001260773"/>
    </source>
</evidence>
<dbReference type="Proteomes" id="UP001260773">
    <property type="component" value="Unassembled WGS sequence"/>
</dbReference>
<organism evidence="2 3">
    <name type="scientific">Enterococcus avium</name>
    <name type="common">Streptococcus avium</name>
    <dbReference type="NCBI Taxonomy" id="33945"/>
    <lineage>
        <taxon>Bacteria</taxon>
        <taxon>Bacillati</taxon>
        <taxon>Bacillota</taxon>
        <taxon>Bacilli</taxon>
        <taxon>Lactobacillales</taxon>
        <taxon>Enterococcaceae</taxon>
        <taxon>Enterococcus</taxon>
    </lineage>
</organism>
<sequence>MKRINLIKARSEAGFTQKSLAQEIGMTLDHVKSLEYGRVNPSLETAAKISKALKKKPEYLFDDVLSIP</sequence>
<accession>A0AAW8RXX5</accession>
<dbReference type="EMBL" id="JARPWH010000142">
    <property type="protein sequence ID" value="MDT2404862.1"/>
    <property type="molecule type" value="Genomic_DNA"/>
</dbReference>
<feature type="domain" description="HTH cro/C1-type" evidence="1">
    <location>
        <begin position="6"/>
        <end position="60"/>
    </location>
</feature>
<evidence type="ECO:0000259" key="1">
    <source>
        <dbReference type="PROSITE" id="PS50943"/>
    </source>
</evidence>
<dbReference type="RefSeq" id="WP_216453379.1">
    <property type="nucleotide sequence ID" value="NZ_JAHLOU010000023.1"/>
</dbReference>
<gene>
    <name evidence="2" type="ORF">P7D43_21055</name>
</gene>
<evidence type="ECO:0000313" key="2">
    <source>
        <dbReference type="EMBL" id="MDT2404862.1"/>
    </source>
</evidence>
<dbReference type="SMART" id="SM00530">
    <property type="entry name" value="HTH_XRE"/>
    <property type="match status" value="1"/>
</dbReference>